<dbReference type="CDD" id="cd03448">
    <property type="entry name" value="HDE_HSD"/>
    <property type="match status" value="1"/>
</dbReference>
<dbReference type="InterPro" id="IPR029069">
    <property type="entry name" value="HotDog_dom_sf"/>
</dbReference>
<evidence type="ECO:0000259" key="3">
    <source>
        <dbReference type="Pfam" id="PF22622"/>
    </source>
</evidence>
<dbReference type="Gene3D" id="3.10.129.10">
    <property type="entry name" value="Hotdog Thioesterase"/>
    <property type="match status" value="1"/>
</dbReference>
<dbReference type="SUPFAM" id="SSF54637">
    <property type="entry name" value="Thioesterase/thiol ester dehydrase-isomerase"/>
    <property type="match status" value="2"/>
</dbReference>
<proteinExistence type="inferred from homology"/>
<protein>
    <submittedName>
        <fullName evidence="4">MaoC/PaaZ C-terminal domain-containing protein</fullName>
    </submittedName>
</protein>
<keyword evidence="5" id="KW-1185">Reference proteome</keyword>
<dbReference type="EMBL" id="JAWLKB010000040">
    <property type="protein sequence ID" value="MDV6271338.1"/>
    <property type="molecule type" value="Genomic_DNA"/>
</dbReference>
<feature type="domain" description="Peroxisomal multifunctional enzyme type 2-like N-terminal" evidence="3">
    <location>
        <begin position="20"/>
        <end position="145"/>
    </location>
</feature>
<dbReference type="PANTHER" id="PTHR13078">
    <property type="entry name" value="PEROXISOMAL MULTIFUNCTIONAL ENZYME TYPE 2-RELATED"/>
    <property type="match status" value="1"/>
</dbReference>
<name>A0ABU4C4P5_RHOGO</name>
<evidence type="ECO:0000259" key="2">
    <source>
        <dbReference type="Pfam" id="PF01575"/>
    </source>
</evidence>
<sequence length="283" mass="30650">MPLDPDIATSTVQKDHHDSWDSDRVLLYNLGVGAGASPTDAAELGYVNERILKVLPSFSVIPGFEAVRPAMQGPGLDYHLSKMLHGEQELIVHSPLPAQASIVTTPTVEAVYDKGKAAVLVLRADTRTEDGVELCTNRFRLFIRGEGGFGGDAGPKPEPWEAVGTPDLKVEISTLPQQAAIYRLSGDRNPLHIDPKFAAKAGFDRPILHGLCTYGMVCKALVDHLLDGDPTAVAGWSARFANSVYPGETLIVSAWRQQDRILVQVGVKERDVVALNNGVLRVR</sequence>
<comment type="caution">
    <text evidence="4">The sequence shown here is derived from an EMBL/GenBank/DDBJ whole genome shotgun (WGS) entry which is preliminary data.</text>
</comment>
<accession>A0ABU4C4P5</accession>
<feature type="domain" description="MaoC-like" evidence="2">
    <location>
        <begin position="165"/>
        <end position="273"/>
    </location>
</feature>
<dbReference type="InterPro" id="IPR054357">
    <property type="entry name" value="MFE-2_N"/>
</dbReference>
<dbReference type="RefSeq" id="WP_317545783.1">
    <property type="nucleotide sequence ID" value="NZ_JAWLKB010000040.1"/>
</dbReference>
<organism evidence="4 5">
    <name type="scientific">Rhodococcus globerulus</name>
    <dbReference type="NCBI Taxonomy" id="33008"/>
    <lineage>
        <taxon>Bacteria</taxon>
        <taxon>Bacillati</taxon>
        <taxon>Actinomycetota</taxon>
        <taxon>Actinomycetes</taxon>
        <taxon>Mycobacteriales</taxon>
        <taxon>Nocardiaceae</taxon>
        <taxon>Rhodococcus</taxon>
    </lineage>
</organism>
<dbReference type="InterPro" id="IPR002539">
    <property type="entry name" value="MaoC-like_dom"/>
</dbReference>
<reference evidence="4 5" key="1">
    <citation type="submission" date="2023-10" db="EMBL/GenBank/DDBJ databases">
        <title>Development of a sustainable strategy for remediation of hydrocarbon-contaminated territories based on the waste exchange concept.</title>
        <authorList>
            <person name="Krivoruchko A."/>
        </authorList>
    </citation>
    <scope>NUCLEOTIDE SEQUENCE [LARGE SCALE GENOMIC DNA]</scope>
    <source>
        <strain evidence="4 5">IEGM 1203</strain>
    </source>
</reference>
<dbReference type="Pfam" id="PF01575">
    <property type="entry name" value="MaoC_dehydratas"/>
    <property type="match status" value="1"/>
</dbReference>
<evidence type="ECO:0000313" key="4">
    <source>
        <dbReference type="EMBL" id="MDV6271338.1"/>
    </source>
</evidence>
<dbReference type="Proteomes" id="UP001185927">
    <property type="component" value="Unassembled WGS sequence"/>
</dbReference>
<evidence type="ECO:0000313" key="5">
    <source>
        <dbReference type="Proteomes" id="UP001185927"/>
    </source>
</evidence>
<comment type="similarity">
    <text evidence="1">Belongs to the enoyl-CoA hydratase/isomerase family.</text>
</comment>
<dbReference type="PANTHER" id="PTHR13078:SF59">
    <property type="entry name" value="ENOYL-COA HYDRATASE CHSH3"/>
    <property type="match status" value="1"/>
</dbReference>
<gene>
    <name evidence="4" type="ORF">R3Q16_32505</name>
</gene>
<dbReference type="Pfam" id="PF22622">
    <property type="entry name" value="MFE-2_hydrat-2_N"/>
    <property type="match status" value="1"/>
</dbReference>
<evidence type="ECO:0000256" key="1">
    <source>
        <dbReference type="ARBA" id="ARBA00005254"/>
    </source>
</evidence>